<proteinExistence type="predicted"/>
<comment type="caution">
    <text evidence="1">The sequence shown here is derived from an EMBL/GenBank/DDBJ whole genome shotgun (WGS) entry which is preliminary data.</text>
</comment>
<gene>
    <name evidence="1" type="ORF">HCN44_007655</name>
</gene>
<keyword evidence="2" id="KW-1185">Reference proteome</keyword>
<evidence type="ECO:0000313" key="1">
    <source>
        <dbReference type="EMBL" id="KAF7988161.1"/>
    </source>
</evidence>
<accession>A0A834XLF4</accession>
<dbReference type="AlphaFoldDB" id="A0A834XLF4"/>
<sequence length="90" mass="11149">MKTHLNETEWRLKLISISEDEFKLLDKVLHNYDELIHCNESTVNIQNEYYTEESFEEMYDNERRKLQIQFDRRIAWMYPLFGGRPQFKKN</sequence>
<organism evidence="1 2">
    <name type="scientific">Aphidius gifuensis</name>
    <name type="common">Parasitoid wasp</name>
    <dbReference type="NCBI Taxonomy" id="684658"/>
    <lineage>
        <taxon>Eukaryota</taxon>
        <taxon>Metazoa</taxon>
        <taxon>Ecdysozoa</taxon>
        <taxon>Arthropoda</taxon>
        <taxon>Hexapoda</taxon>
        <taxon>Insecta</taxon>
        <taxon>Pterygota</taxon>
        <taxon>Neoptera</taxon>
        <taxon>Endopterygota</taxon>
        <taxon>Hymenoptera</taxon>
        <taxon>Apocrita</taxon>
        <taxon>Ichneumonoidea</taxon>
        <taxon>Braconidae</taxon>
        <taxon>Aphidiinae</taxon>
        <taxon>Aphidius</taxon>
    </lineage>
</organism>
<dbReference type="EMBL" id="JACMRX010000006">
    <property type="protein sequence ID" value="KAF7988161.1"/>
    <property type="molecule type" value="Genomic_DNA"/>
</dbReference>
<name>A0A834XLF4_APHGI</name>
<dbReference type="Proteomes" id="UP000639338">
    <property type="component" value="Unassembled WGS sequence"/>
</dbReference>
<evidence type="ECO:0000313" key="2">
    <source>
        <dbReference type="Proteomes" id="UP000639338"/>
    </source>
</evidence>
<reference evidence="1 2" key="1">
    <citation type="submission" date="2020-08" db="EMBL/GenBank/DDBJ databases">
        <title>Aphidius gifuensis genome sequencing and assembly.</title>
        <authorList>
            <person name="Du Z."/>
        </authorList>
    </citation>
    <scope>NUCLEOTIDE SEQUENCE [LARGE SCALE GENOMIC DNA]</scope>
    <source>
        <strain evidence="1">YNYX2018</strain>
        <tissue evidence="1">Adults</tissue>
    </source>
</reference>
<protein>
    <submittedName>
        <fullName evidence="1">Uncharacterized protein</fullName>
    </submittedName>
</protein>